<dbReference type="Pfam" id="PF09931">
    <property type="entry name" value="Phage_phiJL001_Gp84_N"/>
    <property type="match status" value="1"/>
</dbReference>
<dbReference type="InterPro" id="IPR011928">
    <property type="entry name" value="Phage_phiJL001_Gp84"/>
</dbReference>
<dbReference type="Pfam" id="PF09356">
    <property type="entry name" value="Phage_BR0599"/>
    <property type="match status" value="1"/>
</dbReference>
<dbReference type="NCBIfam" id="TIGR02218">
    <property type="entry name" value="phg_TIGR02218"/>
    <property type="match status" value="1"/>
</dbReference>
<gene>
    <name evidence="2" type="ORF">FDP22_15555</name>
</gene>
<evidence type="ECO:0000313" key="3">
    <source>
        <dbReference type="Proteomes" id="UP000305888"/>
    </source>
</evidence>
<dbReference type="OrthoDB" id="1633386at2"/>
<reference evidence="2 3" key="1">
    <citation type="submission" date="2019-06" db="EMBL/GenBank/DDBJ databases">
        <title>Genome sequence of Rhodobacteraceae bacterium D4M1.</title>
        <authorList>
            <person name="Cao J."/>
        </authorList>
    </citation>
    <scope>NUCLEOTIDE SEQUENCE [LARGE SCALE GENOMIC DNA]</scope>
    <source>
        <strain evidence="2 3">D4M1</strain>
    </source>
</reference>
<proteinExistence type="predicted"/>
<dbReference type="Proteomes" id="UP000305888">
    <property type="component" value="Chromosome"/>
</dbReference>
<keyword evidence="3" id="KW-1185">Reference proteome</keyword>
<accession>A0A5B8FX05</accession>
<dbReference type="KEGG" id="ppru:FDP22_15555"/>
<organism evidence="2 3">
    <name type="scientific">Paroceanicella profunda</name>
    <dbReference type="NCBI Taxonomy" id="2579971"/>
    <lineage>
        <taxon>Bacteria</taxon>
        <taxon>Pseudomonadati</taxon>
        <taxon>Pseudomonadota</taxon>
        <taxon>Alphaproteobacteria</taxon>
        <taxon>Rhodobacterales</taxon>
        <taxon>Paracoccaceae</taxon>
        <taxon>Paroceanicella</taxon>
    </lineage>
</organism>
<protein>
    <submittedName>
        <fullName evidence="2">DUF2163 domain-containing protein</fullName>
    </submittedName>
</protein>
<sequence length="296" mass="32017">MRAIDPALQAKLDSGATTLCRCWILVRADGVTFGFTDHDRDLEIEGVTCTAASGLSATAVSRSTGLSVDNSQVAGALQAAGITDADVLAGRYDGAMISHWLVDWSAPELRLRVFAGSIGEITREGHAFRAEMRGVSETLNLTAGRSYLRDCDAVLGDARCGVDLDSPAYSGEAVVTDASDPREFVIDALGGFAGGWFARGHVEWLSGANAGTRVRVRQDLVEGAGRRLRLWEQPGAPVQAGDMLRLRAGCDRRAETCRMKFSNFSRFRGFPHLPGEDWMTSYVREGERHDGGSLYR</sequence>
<dbReference type="AlphaFoldDB" id="A0A5B8FX05"/>
<dbReference type="InterPro" id="IPR018964">
    <property type="entry name" value="Phage_phiJL001_Gp84_C"/>
</dbReference>
<feature type="domain" description="Bacteriophage phiJL001 Gp84 C-terminal" evidence="1">
    <location>
        <begin position="195"/>
        <end position="277"/>
    </location>
</feature>
<dbReference type="EMBL" id="CP040818">
    <property type="protein sequence ID" value="QDL93075.1"/>
    <property type="molecule type" value="Genomic_DNA"/>
</dbReference>
<evidence type="ECO:0000313" key="2">
    <source>
        <dbReference type="EMBL" id="QDL93075.1"/>
    </source>
</evidence>
<dbReference type="RefSeq" id="WP_138575043.1">
    <property type="nucleotide sequence ID" value="NZ_CP040818.1"/>
</dbReference>
<name>A0A5B8FX05_9RHOB</name>
<evidence type="ECO:0000259" key="1">
    <source>
        <dbReference type="Pfam" id="PF09356"/>
    </source>
</evidence>